<dbReference type="PATRIC" id="fig|1365250.3.peg.1958"/>
<organism evidence="1 2">
    <name type="scientific">Pseudoalteromonas luteoviolacea DSM 6061</name>
    <dbReference type="NCBI Taxonomy" id="1365250"/>
    <lineage>
        <taxon>Bacteria</taxon>
        <taxon>Pseudomonadati</taxon>
        <taxon>Pseudomonadota</taxon>
        <taxon>Gammaproteobacteria</taxon>
        <taxon>Alteromonadales</taxon>
        <taxon>Pseudoalteromonadaceae</taxon>
        <taxon>Pseudoalteromonas</taxon>
    </lineage>
</organism>
<evidence type="ECO:0000313" key="1">
    <source>
        <dbReference type="EMBL" id="KZN39797.1"/>
    </source>
</evidence>
<sequence>MYILNTTFLYILVACFIYLSPVTKASEVNAFDEFLVTEGEWSKGVKPNVVALDGNRVLFSWADSSYPYKVKGRVGTINLDNSISLGSVNNISDSYRLGGWTPAETKLLNDGRVAVIWSNTYEVYLRVLTIDPNGSWHLGPEQKIISKQSSVPQPDAAVLSDGRLVVAWTGYDEQIFGISASVGVVNANGVFVEHDNFQVNQLSQSVQNAPRVAAMANDRVVFTWITNDPSADSQGSGIAARVADFSTLGSVKFENEFTVNQEQVRAQFYPNILVLSDNRLVFSWKGYKQNGSGNNQMYASGRIGSLTNTGIINFASEFMISDHFVQGSEPVDLSVVNDNEVLFIWTQYGYPEKIGVKGKIVEFLQNDYIDESSVFPIEQTVQDNQNFHSISKVSDKLHLVVWDSKGLGVNGRLFEIISD</sequence>
<dbReference type="RefSeq" id="WP_063365104.1">
    <property type="nucleotide sequence ID" value="NZ_AQHB01000023.1"/>
</dbReference>
<protein>
    <submittedName>
        <fullName evidence="1">Uncharacterized protein</fullName>
    </submittedName>
</protein>
<proteinExistence type="predicted"/>
<evidence type="ECO:0000313" key="2">
    <source>
        <dbReference type="Proteomes" id="UP000076643"/>
    </source>
</evidence>
<keyword evidence="2" id="KW-1185">Reference proteome</keyword>
<dbReference type="AlphaFoldDB" id="A0A166X8F0"/>
<gene>
    <name evidence="1" type="ORF">N475_13640</name>
</gene>
<accession>A0A166X8F0</accession>
<dbReference type="EMBL" id="AUYB01000098">
    <property type="protein sequence ID" value="KZN39797.1"/>
    <property type="molecule type" value="Genomic_DNA"/>
</dbReference>
<reference evidence="1 2" key="1">
    <citation type="submission" date="2013-07" db="EMBL/GenBank/DDBJ databases">
        <title>Comparative Genomic and Metabolomic Analysis of Twelve Strains of Pseudoalteromonas luteoviolacea.</title>
        <authorList>
            <person name="Vynne N.G."/>
            <person name="Mansson M."/>
            <person name="Gram L."/>
        </authorList>
    </citation>
    <scope>NUCLEOTIDE SEQUENCE [LARGE SCALE GENOMIC DNA]</scope>
    <source>
        <strain evidence="1 2">DSM 6061</strain>
    </source>
</reference>
<name>A0A166X8F0_9GAMM</name>
<dbReference type="Proteomes" id="UP000076643">
    <property type="component" value="Unassembled WGS sequence"/>
</dbReference>
<comment type="caution">
    <text evidence="1">The sequence shown here is derived from an EMBL/GenBank/DDBJ whole genome shotgun (WGS) entry which is preliminary data.</text>
</comment>